<organism evidence="1 2">
    <name type="scientific">Crocosphaera subtropica (strain ATCC 51142 / BH68)</name>
    <name type="common">Cyanothece sp. (strain ATCC 51142)</name>
    <dbReference type="NCBI Taxonomy" id="43989"/>
    <lineage>
        <taxon>Bacteria</taxon>
        <taxon>Bacillati</taxon>
        <taxon>Cyanobacteriota</taxon>
        <taxon>Cyanophyceae</taxon>
        <taxon>Oscillatoriophycideae</taxon>
        <taxon>Chroococcales</taxon>
        <taxon>Aphanothecaceae</taxon>
        <taxon>Crocosphaera</taxon>
        <taxon>Crocosphaera subtropica</taxon>
    </lineage>
</organism>
<dbReference type="AlphaFoldDB" id="B1X2U4"/>
<dbReference type="EMBL" id="CP000807">
    <property type="protein sequence ID" value="ACB54455.1"/>
    <property type="molecule type" value="Genomic_DNA"/>
</dbReference>
<dbReference type="KEGG" id="cyt:cce_5109"/>
<evidence type="ECO:0000313" key="2">
    <source>
        <dbReference type="Proteomes" id="UP000001203"/>
    </source>
</evidence>
<keyword evidence="2" id="KW-1185">Reference proteome</keyword>
<sequence>MSITMLKQFLQDNTALFKHSKKNSNYKYKSFYELVLELGQEMKPARTSKELTGQRKNCYGNCQALAFMEPELTYCEGFAIPNTIDFPASHAWLLDKSGTVIEVTWEEPGRAYLGIAFSTTFIKSILKEREENKGSNYLSLLECNHLEGYSFLKYGFPNDAYANGIMG</sequence>
<reference evidence="1 2" key="1">
    <citation type="journal article" date="2008" name="Proc. Natl. Acad. Sci. U.S.A.">
        <title>The genome of Cyanothece 51142, a unicellular diazotrophic cyanobacterium important in the marine nitrogen cycle.</title>
        <authorList>
            <person name="Welsh E.A."/>
            <person name="Liberton M."/>
            <person name="Stoeckel J."/>
            <person name="Loh T."/>
            <person name="Elvitigala T."/>
            <person name="Wang C."/>
            <person name="Wollam A."/>
            <person name="Fulton R.S."/>
            <person name="Clifton S.W."/>
            <person name="Jacobs J.M."/>
            <person name="Aurora R."/>
            <person name="Ghosh B.K."/>
            <person name="Sherman L.A."/>
            <person name="Smith R.D."/>
            <person name="Wilson R.K."/>
            <person name="Pakrasi H.B."/>
        </authorList>
    </citation>
    <scope>NUCLEOTIDE SEQUENCE [LARGE SCALE GENOMIC DNA]</scope>
    <source>
        <strain evidence="2">ATCC 51142 / BH68</strain>
    </source>
</reference>
<dbReference type="eggNOG" id="ENOG5032XBK">
    <property type="taxonomic scope" value="Bacteria"/>
</dbReference>
<accession>B1X2U4</accession>
<dbReference type="RefSeq" id="WP_012362646.1">
    <property type="nucleotide sequence ID" value="NC_010547.1"/>
</dbReference>
<dbReference type="Proteomes" id="UP000001203">
    <property type="component" value="Chromosome linear"/>
</dbReference>
<name>B1X2U4_CROS5</name>
<dbReference type="OrthoDB" id="428592at2"/>
<dbReference type="STRING" id="43989.cce_5109"/>
<evidence type="ECO:0000313" key="1">
    <source>
        <dbReference type="EMBL" id="ACB54455.1"/>
    </source>
</evidence>
<gene>
    <name evidence="1" type="ordered locus">cce_5109</name>
</gene>
<protein>
    <submittedName>
        <fullName evidence="1">Uncharacterized protein</fullName>
    </submittedName>
</protein>
<proteinExistence type="predicted"/>
<dbReference type="HOGENOM" id="CLU_1720658_0_0_3"/>